<reference evidence="2 3" key="1">
    <citation type="submission" date="2017-03" db="EMBL/GenBank/DDBJ databases">
        <title>WGS assembly of Porphyra umbilicalis.</title>
        <authorList>
            <person name="Brawley S.H."/>
            <person name="Blouin N.A."/>
            <person name="Ficko-Blean E."/>
            <person name="Wheeler G.L."/>
            <person name="Lohr M."/>
            <person name="Goodson H.V."/>
            <person name="Jenkins J.W."/>
            <person name="Blaby-Haas C.E."/>
            <person name="Helliwell K.E."/>
            <person name="Chan C."/>
            <person name="Marriage T."/>
            <person name="Bhattacharya D."/>
            <person name="Klein A.S."/>
            <person name="Badis Y."/>
            <person name="Brodie J."/>
            <person name="Cao Y."/>
            <person name="Collen J."/>
            <person name="Dittami S.M."/>
            <person name="Gachon C.M."/>
            <person name="Green B.R."/>
            <person name="Karpowicz S."/>
            <person name="Kim J.W."/>
            <person name="Kudahl U."/>
            <person name="Lin S."/>
            <person name="Michel G."/>
            <person name="Mittag M."/>
            <person name="Olson B.J."/>
            <person name="Pangilinan J."/>
            <person name="Peng Y."/>
            <person name="Qiu H."/>
            <person name="Shu S."/>
            <person name="Singer J.T."/>
            <person name="Smith A.G."/>
            <person name="Sprecher B.N."/>
            <person name="Wagner V."/>
            <person name="Wang W."/>
            <person name="Wang Z.-Y."/>
            <person name="Yan J."/>
            <person name="Yarish C."/>
            <person name="Zoeuner-Riek S."/>
            <person name="Zhuang Y."/>
            <person name="Zou Y."/>
            <person name="Lindquist E.A."/>
            <person name="Grimwood J."/>
            <person name="Barry K."/>
            <person name="Rokhsar D.S."/>
            <person name="Schmutz J."/>
            <person name="Stiller J.W."/>
            <person name="Grossman A.R."/>
            <person name="Prochnik S.E."/>
        </authorList>
    </citation>
    <scope>NUCLEOTIDE SEQUENCE [LARGE SCALE GENOMIC DNA]</scope>
    <source>
        <strain evidence="2">4086291</strain>
    </source>
</reference>
<gene>
    <name evidence="2" type="ORF">BU14_0419s0009</name>
</gene>
<dbReference type="Proteomes" id="UP000218209">
    <property type="component" value="Unassembled WGS sequence"/>
</dbReference>
<feature type="compositionally biased region" description="Low complexity" evidence="1">
    <location>
        <begin position="39"/>
        <end position="69"/>
    </location>
</feature>
<feature type="compositionally biased region" description="Pro residues" evidence="1">
    <location>
        <begin position="20"/>
        <end position="30"/>
    </location>
</feature>
<feature type="compositionally biased region" description="Basic residues" evidence="1">
    <location>
        <begin position="125"/>
        <end position="134"/>
    </location>
</feature>
<proteinExistence type="predicted"/>
<evidence type="ECO:0000256" key="1">
    <source>
        <dbReference type="SAM" id="MobiDB-lite"/>
    </source>
</evidence>
<dbReference type="AlphaFoldDB" id="A0A1X6NW58"/>
<organism evidence="2 3">
    <name type="scientific">Porphyra umbilicalis</name>
    <name type="common">Purple laver</name>
    <name type="synonym">Red alga</name>
    <dbReference type="NCBI Taxonomy" id="2786"/>
    <lineage>
        <taxon>Eukaryota</taxon>
        <taxon>Rhodophyta</taxon>
        <taxon>Bangiophyceae</taxon>
        <taxon>Bangiales</taxon>
        <taxon>Bangiaceae</taxon>
        <taxon>Porphyra</taxon>
    </lineage>
</organism>
<dbReference type="EMBL" id="KV919050">
    <property type="protein sequence ID" value="OSX72603.1"/>
    <property type="molecule type" value="Genomic_DNA"/>
</dbReference>
<name>A0A1X6NW58_PORUM</name>
<feature type="region of interest" description="Disordered" evidence="1">
    <location>
        <begin position="16"/>
        <end position="134"/>
    </location>
</feature>
<accession>A0A1X6NW58</accession>
<protein>
    <submittedName>
        <fullName evidence="2">Uncharacterized protein</fullName>
    </submittedName>
</protein>
<evidence type="ECO:0000313" key="3">
    <source>
        <dbReference type="Proteomes" id="UP000218209"/>
    </source>
</evidence>
<keyword evidence="3" id="KW-1185">Reference proteome</keyword>
<sequence>MAGRNLAAAFGVYTADRCAPPSPLRPPPPSGQVGPTRCPPSGRAPASPSSAAASPSAERPTRSASCGCPAPSPPVPSLASTGGPCSGSPPARARASTLTGALGRRRCGGAPTLWRRPSGSSTPKSTRRWRQPPA</sequence>
<evidence type="ECO:0000313" key="2">
    <source>
        <dbReference type="EMBL" id="OSX72603.1"/>
    </source>
</evidence>